<dbReference type="InterPro" id="IPR050740">
    <property type="entry name" value="Aldehyde_DH_Superfamily"/>
</dbReference>
<dbReference type="NCBIfam" id="NF006916">
    <property type="entry name" value="PRK09407.1"/>
    <property type="match status" value="1"/>
</dbReference>
<evidence type="ECO:0000313" key="7">
    <source>
        <dbReference type="EMBL" id="VEI13042.1"/>
    </source>
</evidence>
<accession>A0A3S4UYK4</accession>
<dbReference type="Proteomes" id="UP000269542">
    <property type="component" value="Chromosome"/>
</dbReference>
<dbReference type="PANTHER" id="PTHR43353">
    <property type="entry name" value="SUCCINATE-SEMIALDEHYDE DEHYDROGENASE, MITOCHONDRIAL"/>
    <property type="match status" value="1"/>
</dbReference>
<feature type="active site" evidence="3">
    <location>
        <position position="283"/>
    </location>
</feature>
<dbReference type="KEGG" id="tbw:NCTC13354_00742"/>
<dbReference type="InterPro" id="IPR029510">
    <property type="entry name" value="Ald_DH_CS_GLU"/>
</dbReference>
<dbReference type="OrthoDB" id="6882680at2"/>
<dbReference type="GO" id="GO:0036243">
    <property type="term" value="F:succinate-semialdehyde dehydrogenase (NADP+) activity"/>
    <property type="evidence" value="ECO:0007669"/>
    <property type="project" value="UniProtKB-EC"/>
</dbReference>
<evidence type="ECO:0000313" key="8">
    <source>
        <dbReference type="Proteomes" id="UP000269542"/>
    </source>
</evidence>
<keyword evidence="2 4" id="KW-0560">Oxidoreductase</keyword>
<dbReference type="Gene3D" id="3.40.605.10">
    <property type="entry name" value="Aldehyde Dehydrogenase, Chain A, domain 1"/>
    <property type="match status" value="1"/>
</dbReference>
<evidence type="ECO:0000256" key="5">
    <source>
        <dbReference type="SAM" id="MobiDB-lite"/>
    </source>
</evidence>
<organism evidence="7 8">
    <name type="scientific">Trueperella bialowiezensis</name>
    <dbReference type="NCBI Taxonomy" id="312285"/>
    <lineage>
        <taxon>Bacteria</taxon>
        <taxon>Bacillati</taxon>
        <taxon>Actinomycetota</taxon>
        <taxon>Actinomycetes</taxon>
        <taxon>Actinomycetales</taxon>
        <taxon>Actinomycetaceae</taxon>
        <taxon>Trueperella</taxon>
    </lineage>
</organism>
<dbReference type="FunFam" id="3.40.309.10:FF:000009">
    <property type="entry name" value="Aldehyde dehydrogenase A"/>
    <property type="match status" value="1"/>
</dbReference>
<name>A0A3S4UYK4_9ACTO</name>
<dbReference type="PANTHER" id="PTHR43353:SF5">
    <property type="entry name" value="SUCCINATE-SEMIALDEHYDE DEHYDROGENASE, MITOCHONDRIAL"/>
    <property type="match status" value="1"/>
</dbReference>
<proteinExistence type="inferred from homology"/>
<evidence type="ECO:0000259" key="6">
    <source>
        <dbReference type="Pfam" id="PF00171"/>
    </source>
</evidence>
<evidence type="ECO:0000256" key="2">
    <source>
        <dbReference type="ARBA" id="ARBA00023002"/>
    </source>
</evidence>
<feature type="domain" description="Aldehyde dehydrogenase" evidence="6">
    <location>
        <begin position="52"/>
        <end position="509"/>
    </location>
</feature>
<comment type="similarity">
    <text evidence="1 4">Belongs to the aldehyde dehydrogenase family.</text>
</comment>
<dbReference type="Pfam" id="PF00171">
    <property type="entry name" value="Aldedh"/>
    <property type="match status" value="1"/>
</dbReference>
<dbReference type="EMBL" id="LR134476">
    <property type="protein sequence ID" value="VEI13042.1"/>
    <property type="molecule type" value="Genomic_DNA"/>
</dbReference>
<evidence type="ECO:0000256" key="4">
    <source>
        <dbReference type="RuleBase" id="RU003345"/>
    </source>
</evidence>
<sequence>MSERTRRIERMNELDRRGRLALQRLLPGVASTLPGVDSSPGQTADPGQTGAQSGKLVVRSPLTGSEIAALSTTPVAELDSVFAVARRVQKRWAAADFESRKQAMLAFHDLVFAEQEALLDLVQWETGKSRGAAFEEIADVAINARYYARSAKSALADQRVQGAMPILTKAVVTRQPKGVVAVISPWNYPLTLTASDALAALMAGNAVVLKPDSLTPLTALAVKALFERAGLPKDLFQVVIGRGSDLGTPMIERADYVMFTGSTATGRHISRQAGERLIGFSAELGGKNAMIVRADAPPGKAAAGAVKACFSNAGQLCISIERIYVHERAWDTFVPAFLRKVKAIRVEGSMRWEADMGPLISQAQLEKVKAHVSDARAKGATVLAGGEELRGVGLWGYAPTVLTGVTPDMEVFAEETFGPVVSLYRVSSDDDAVRLANERRYGLNAAIWTRDVAGAEALARRLDAGMVNINDGYAAGWGSIGGINGGMKESGMGHRHGPEGITKYTDARLVVSQRVMPVAAPPGLGNKGWAKVMGGFLTAMRKLPPWLAGK</sequence>
<dbReference type="SUPFAM" id="SSF53720">
    <property type="entry name" value="ALDH-like"/>
    <property type="match status" value="1"/>
</dbReference>
<dbReference type="InterPro" id="IPR016162">
    <property type="entry name" value="Ald_DH_N"/>
</dbReference>
<dbReference type="PROSITE" id="PS00687">
    <property type="entry name" value="ALDEHYDE_DEHYDR_GLU"/>
    <property type="match status" value="1"/>
</dbReference>
<dbReference type="InterPro" id="IPR016161">
    <property type="entry name" value="Ald_DH/histidinol_DH"/>
</dbReference>
<reference evidence="7 8" key="1">
    <citation type="submission" date="2018-12" db="EMBL/GenBank/DDBJ databases">
        <authorList>
            <consortium name="Pathogen Informatics"/>
        </authorList>
    </citation>
    <scope>NUCLEOTIDE SEQUENCE [LARGE SCALE GENOMIC DNA]</scope>
    <source>
        <strain evidence="7 8">NCTC13354</strain>
    </source>
</reference>
<dbReference type="EC" id="1.2.1.79" evidence="7"/>
<dbReference type="InterPro" id="IPR016163">
    <property type="entry name" value="Ald_DH_C"/>
</dbReference>
<keyword evidence="8" id="KW-1185">Reference proteome</keyword>
<dbReference type="InterPro" id="IPR015590">
    <property type="entry name" value="Aldehyde_DH_dom"/>
</dbReference>
<evidence type="ECO:0000256" key="3">
    <source>
        <dbReference type="PROSITE-ProRule" id="PRU10007"/>
    </source>
</evidence>
<protein>
    <submittedName>
        <fullName evidence="7">Succinate-semialdehyde dehydrogenase [NADP(+)] 2</fullName>
        <ecNumber evidence="7">1.2.1.79</ecNumber>
    </submittedName>
</protein>
<feature type="region of interest" description="Disordered" evidence="5">
    <location>
        <begin position="31"/>
        <end position="54"/>
    </location>
</feature>
<dbReference type="AlphaFoldDB" id="A0A3S4UYK4"/>
<evidence type="ECO:0000256" key="1">
    <source>
        <dbReference type="ARBA" id="ARBA00009986"/>
    </source>
</evidence>
<feature type="compositionally biased region" description="Polar residues" evidence="5">
    <location>
        <begin position="39"/>
        <end position="52"/>
    </location>
</feature>
<gene>
    <name evidence="7" type="primary">gabD2</name>
    <name evidence="7" type="ORF">NCTC13354_00742</name>
</gene>
<dbReference type="Gene3D" id="3.40.309.10">
    <property type="entry name" value="Aldehyde Dehydrogenase, Chain A, domain 2"/>
    <property type="match status" value="1"/>
</dbReference>